<gene>
    <name evidence="3" type="ORF">R7226_17380</name>
</gene>
<proteinExistence type="predicted"/>
<feature type="transmembrane region" description="Helical" evidence="2">
    <location>
        <begin position="20"/>
        <end position="40"/>
    </location>
</feature>
<keyword evidence="2" id="KW-0472">Membrane</keyword>
<dbReference type="EMBL" id="JAWSTH010000047">
    <property type="protein sequence ID" value="MDW5596123.1"/>
    <property type="molecule type" value="Genomic_DNA"/>
</dbReference>
<protein>
    <submittedName>
        <fullName evidence="3">Uncharacterized protein</fullName>
    </submittedName>
</protein>
<feature type="region of interest" description="Disordered" evidence="1">
    <location>
        <begin position="53"/>
        <end position="73"/>
    </location>
</feature>
<evidence type="ECO:0000313" key="3">
    <source>
        <dbReference type="EMBL" id="MDW5596123.1"/>
    </source>
</evidence>
<sequence>MSLLEVAVLAHIGGLPVEETVAYALPVLLLGAPALLAGAARVKERMLRRESGRGEAARGGLGARGAAGGGEAC</sequence>
<evidence type="ECO:0000256" key="2">
    <source>
        <dbReference type="SAM" id="Phobius"/>
    </source>
</evidence>
<comment type="caution">
    <text evidence="3">The sequence shown here is derived from an EMBL/GenBank/DDBJ whole genome shotgun (WGS) entry which is preliminary data.</text>
</comment>
<keyword evidence="2" id="KW-0812">Transmembrane</keyword>
<evidence type="ECO:0000256" key="1">
    <source>
        <dbReference type="SAM" id="MobiDB-lite"/>
    </source>
</evidence>
<reference evidence="4" key="1">
    <citation type="submission" date="2023-07" db="EMBL/GenBank/DDBJ databases">
        <title>Conexibacter stalactiti sp. nov., isolated from stalactites in a lava cave and emended description of the genus Conexibacter.</title>
        <authorList>
            <person name="Lee S.D."/>
        </authorList>
    </citation>
    <scope>NUCLEOTIDE SEQUENCE [LARGE SCALE GENOMIC DNA]</scope>
    <source>
        <strain evidence="4">KCTC 39840</strain>
    </source>
</reference>
<keyword evidence="2" id="KW-1133">Transmembrane helix</keyword>
<reference evidence="3 4" key="2">
    <citation type="submission" date="2023-10" db="EMBL/GenBank/DDBJ databases">
        <authorList>
            <person name="Han X.F."/>
        </authorList>
    </citation>
    <scope>NUCLEOTIDE SEQUENCE [LARGE SCALE GENOMIC DNA]</scope>
    <source>
        <strain evidence="3 4">KCTC 39840</strain>
    </source>
</reference>
<evidence type="ECO:0000313" key="4">
    <source>
        <dbReference type="Proteomes" id="UP001284601"/>
    </source>
</evidence>
<keyword evidence="4" id="KW-1185">Reference proteome</keyword>
<feature type="compositionally biased region" description="Gly residues" evidence="1">
    <location>
        <begin position="57"/>
        <end position="73"/>
    </location>
</feature>
<organism evidence="3 4">
    <name type="scientific">Conexibacter stalactiti</name>
    <dbReference type="NCBI Taxonomy" id="1940611"/>
    <lineage>
        <taxon>Bacteria</taxon>
        <taxon>Bacillati</taxon>
        <taxon>Actinomycetota</taxon>
        <taxon>Thermoleophilia</taxon>
        <taxon>Solirubrobacterales</taxon>
        <taxon>Conexibacteraceae</taxon>
        <taxon>Conexibacter</taxon>
    </lineage>
</organism>
<accession>A0ABU4HS28</accession>
<dbReference type="RefSeq" id="WP_318598501.1">
    <property type="nucleotide sequence ID" value="NZ_JAWSTH010000047.1"/>
</dbReference>
<name>A0ABU4HS28_9ACTN</name>
<dbReference type="Proteomes" id="UP001284601">
    <property type="component" value="Unassembled WGS sequence"/>
</dbReference>